<accession>A0A251TJZ3</accession>
<evidence type="ECO:0000313" key="1">
    <source>
        <dbReference type="EMBL" id="KAF5821248.1"/>
    </source>
</evidence>
<dbReference type="Proteomes" id="UP000215914">
    <property type="component" value="Chromosome 10"/>
</dbReference>
<dbReference type="AlphaFoldDB" id="A0A251TJZ3"/>
<keyword evidence="3" id="KW-1185">Reference proteome</keyword>
<protein>
    <submittedName>
        <fullName evidence="2">Uncharacterized protein</fullName>
    </submittedName>
</protein>
<proteinExistence type="predicted"/>
<reference evidence="2" key="2">
    <citation type="submission" date="2017-02" db="EMBL/GenBank/DDBJ databases">
        <title>Sunflower complete genome.</title>
        <authorList>
            <person name="Langlade N."/>
            <person name="Munos S."/>
        </authorList>
    </citation>
    <scope>NUCLEOTIDE SEQUENCE [LARGE SCALE GENOMIC DNA]</scope>
    <source>
        <tissue evidence="2">Leaves</tissue>
    </source>
</reference>
<dbReference type="EMBL" id="MNCJ02000316">
    <property type="protein sequence ID" value="KAF5821248.1"/>
    <property type="molecule type" value="Genomic_DNA"/>
</dbReference>
<organism evidence="2 3">
    <name type="scientific">Helianthus annuus</name>
    <name type="common">Common sunflower</name>
    <dbReference type="NCBI Taxonomy" id="4232"/>
    <lineage>
        <taxon>Eukaryota</taxon>
        <taxon>Viridiplantae</taxon>
        <taxon>Streptophyta</taxon>
        <taxon>Embryophyta</taxon>
        <taxon>Tracheophyta</taxon>
        <taxon>Spermatophyta</taxon>
        <taxon>Magnoliopsida</taxon>
        <taxon>eudicotyledons</taxon>
        <taxon>Gunneridae</taxon>
        <taxon>Pentapetalae</taxon>
        <taxon>asterids</taxon>
        <taxon>campanulids</taxon>
        <taxon>Asterales</taxon>
        <taxon>Asteraceae</taxon>
        <taxon>Asteroideae</taxon>
        <taxon>Heliantheae alliance</taxon>
        <taxon>Heliantheae</taxon>
        <taxon>Helianthus</taxon>
    </lineage>
</organism>
<reference evidence="1 3" key="1">
    <citation type="journal article" date="2017" name="Nature">
        <title>The sunflower genome provides insights into oil metabolism, flowering and Asterid evolution.</title>
        <authorList>
            <person name="Badouin H."/>
            <person name="Gouzy J."/>
            <person name="Grassa C.J."/>
            <person name="Murat F."/>
            <person name="Staton S.E."/>
            <person name="Cottret L."/>
            <person name="Lelandais-Briere C."/>
            <person name="Owens G.L."/>
            <person name="Carrere S."/>
            <person name="Mayjonade B."/>
            <person name="Legrand L."/>
            <person name="Gill N."/>
            <person name="Kane N.C."/>
            <person name="Bowers J.E."/>
            <person name="Hubner S."/>
            <person name="Bellec A."/>
            <person name="Berard A."/>
            <person name="Berges H."/>
            <person name="Blanchet N."/>
            <person name="Boniface M.C."/>
            <person name="Brunel D."/>
            <person name="Catrice O."/>
            <person name="Chaidir N."/>
            <person name="Claudel C."/>
            <person name="Donnadieu C."/>
            <person name="Faraut T."/>
            <person name="Fievet G."/>
            <person name="Helmstetter N."/>
            <person name="King M."/>
            <person name="Knapp S.J."/>
            <person name="Lai Z."/>
            <person name="Le Paslier M.C."/>
            <person name="Lippi Y."/>
            <person name="Lorenzon L."/>
            <person name="Mandel J.R."/>
            <person name="Marage G."/>
            <person name="Marchand G."/>
            <person name="Marquand E."/>
            <person name="Bret-Mestries E."/>
            <person name="Morien E."/>
            <person name="Nambeesan S."/>
            <person name="Nguyen T."/>
            <person name="Pegot-Espagnet P."/>
            <person name="Pouilly N."/>
            <person name="Raftis F."/>
            <person name="Sallet E."/>
            <person name="Schiex T."/>
            <person name="Thomas J."/>
            <person name="Vandecasteele C."/>
            <person name="Vares D."/>
            <person name="Vear F."/>
            <person name="Vautrin S."/>
            <person name="Crespi M."/>
            <person name="Mangin B."/>
            <person name="Burke J.M."/>
            <person name="Salse J."/>
            <person name="Munos S."/>
            <person name="Vincourt P."/>
            <person name="Rieseberg L.H."/>
            <person name="Langlade N.B."/>
        </authorList>
    </citation>
    <scope>NUCLEOTIDE SEQUENCE [LARGE SCALE GENOMIC DNA]</scope>
    <source>
        <strain evidence="3">cv. SF193</strain>
        <tissue evidence="1">Leaves</tissue>
    </source>
</reference>
<gene>
    <name evidence="2" type="ORF">HannXRQ_Chr10g0298691</name>
    <name evidence="1" type="ORF">HanXRQr2_Chr01g0011651</name>
</gene>
<sequence>MANHHEDDCTFDIDNIASELELLNNLVEYATDNKKILASRLDRAISLRIEYTTRDGTIKETTYIEHYG</sequence>
<dbReference type="EMBL" id="CM007899">
    <property type="protein sequence ID" value="OTG11437.1"/>
    <property type="molecule type" value="Genomic_DNA"/>
</dbReference>
<name>A0A251TJZ3_HELAN</name>
<dbReference type="Gramene" id="mRNA:HanXRQr2_Chr01g0011651">
    <property type="protein sequence ID" value="mRNA:HanXRQr2_Chr01g0011651"/>
    <property type="gene ID" value="HanXRQr2_Chr01g0011651"/>
</dbReference>
<evidence type="ECO:0000313" key="3">
    <source>
        <dbReference type="Proteomes" id="UP000215914"/>
    </source>
</evidence>
<evidence type="ECO:0000313" key="2">
    <source>
        <dbReference type="EMBL" id="OTG11437.1"/>
    </source>
</evidence>
<reference evidence="1" key="3">
    <citation type="submission" date="2020-06" db="EMBL/GenBank/DDBJ databases">
        <title>Helianthus annuus Genome sequencing and assembly Release 2.</title>
        <authorList>
            <person name="Gouzy J."/>
            <person name="Langlade N."/>
            <person name="Munos S."/>
        </authorList>
    </citation>
    <scope>NUCLEOTIDE SEQUENCE</scope>
    <source>
        <tissue evidence="1">Leaves</tissue>
    </source>
</reference>
<dbReference type="InParanoid" id="A0A251TJZ3"/>